<dbReference type="InterPro" id="IPR000531">
    <property type="entry name" value="Beta-barrel_TonB"/>
</dbReference>
<feature type="chain" id="PRO_5045223678" evidence="6">
    <location>
        <begin position="26"/>
        <end position="973"/>
    </location>
</feature>
<keyword evidence="4" id="KW-0798">TonB box</keyword>
<feature type="signal peptide" evidence="6">
    <location>
        <begin position="1"/>
        <end position="25"/>
    </location>
</feature>
<protein>
    <submittedName>
        <fullName evidence="9">TonB-dependent receptor</fullName>
    </submittedName>
</protein>
<evidence type="ECO:0000256" key="1">
    <source>
        <dbReference type="ARBA" id="ARBA00004442"/>
    </source>
</evidence>
<dbReference type="NCBIfam" id="TIGR01782">
    <property type="entry name" value="TonB-Xanth-Caul"/>
    <property type="match status" value="1"/>
</dbReference>
<reference evidence="9 10" key="1">
    <citation type="submission" date="2020-10" db="EMBL/GenBank/DDBJ databases">
        <title>Phylogeny of dyella-like bacteria.</title>
        <authorList>
            <person name="Fu J."/>
        </authorList>
    </citation>
    <scope>NUCLEOTIDE SEQUENCE [LARGE SCALE GENOMIC DNA]</scope>
    <source>
        <strain evidence="9 10">Gsoil3046</strain>
    </source>
</reference>
<evidence type="ECO:0000256" key="4">
    <source>
        <dbReference type="RuleBase" id="RU003357"/>
    </source>
</evidence>
<keyword evidence="3" id="KW-0998">Cell outer membrane</keyword>
<comment type="caution">
    <text evidence="9">The sequence shown here is derived from an EMBL/GenBank/DDBJ whole genome shotgun (WGS) entry which is preliminary data.</text>
</comment>
<feature type="domain" description="TonB-dependent receptor-like beta-barrel" evidence="7">
    <location>
        <begin position="426"/>
        <end position="938"/>
    </location>
</feature>
<organism evidence="9 10">
    <name type="scientific">Dyella ginsengisoli</name>
    <dbReference type="NCBI Taxonomy" id="363848"/>
    <lineage>
        <taxon>Bacteria</taxon>
        <taxon>Pseudomonadati</taxon>
        <taxon>Pseudomonadota</taxon>
        <taxon>Gammaproteobacteria</taxon>
        <taxon>Lysobacterales</taxon>
        <taxon>Rhodanobacteraceae</taxon>
        <taxon>Dyella</taxon>
    </lineage>
</organism>
<comment type="similarity">
    <text evidence="4">Belongs to the TonB-dependent receptor family.</text>
</comment>
<comment type="subcellular location">
    <subcellularLocation>
        <location evidence="1 4">Cell outer membrane</location>
    </subcellularLocation>
</comment>
<dbReference type="PANTHER" id="PTHR40980">
    <property type="entry name" value="PLUG DOMAIN-CONTAINING PROTEIN"/>
    <property type="match status" value="1"/>
</dbReference>
<dbReference type="SUPFAM" id="SSF56935">
    <property type="entry name" value="Porins"/>
    <property type="match status" value="1"/>
</dbReference>
<feature type="region of interest" description="Disordered" evidence="5">
    <location>
        <begin position="28"/>
        <end position="59"/>
    </location>
</feature>
<keyword evidence="10" id="KW-1185">Reference proteome</keyword>
<dbReference type="PANTHER" id="PTHR40980:SF3">
    <property type="entry name" value="TONB-DEPENDENT RECEPTOR-LIKE BETA-BARREL DOMAIN-CONTAINING PROTEIN"/>
    <property type="match status" value="1"/>
</dbReference>
<dbReference type="InterPro" id="IPR012910">
    <property type="entry name" value="Plug_dom"/>
</dbReference>
<dbReference type="Gene3D" id="2.170.130.10">
    <property type="entry name" value="TonB-dependent receptor, plug domain"/>
    <property type="match status" value="1"/>
</dbReference>
<keyword evidence="6" id="KW-0732">Signal</keyword>
<evidence type="ECO:0000259" key="7">
    <source>
        <dbReference type="Pfam" id="PF00593"/>
    </source>
</evidence>
<keyword evidence="2 4" id="KW-0472">Membrane</keyword>
<dbReference type="InterPro" id="IPR037066">
    <property type="entry name" value="Plug_dom_sf"/>
</dbReference>
<feature type="compositionally biased region" description="Polar residues" evidence="5">
    <location>
        <begin position="33"/>
        <end position="48"/>
    </location>
</feature>
<gene>
    <name evidence="9" type="ORF">ISP17_07760</name>
</gene>
<evidence type="ECO:0000256" key="3">
    <source>
        <dbReference type="ARBA" id="ARBA00023237"/>
    </source>
</evidence>
<evidence type="ECO:0000259" key="8">
    <source>
        <dbReference type="Pfam" id="PF07715"/>
    </source>
</evidence>
<evidence type="ECO:0000313" key="9">
    <source>
        <dbReference type="EMBL" id="MFK2903855.1"/>
    </source>
</evidence>
<dbReference type="Gene3D" id="2.40.170.20">
    <property type="entry name" value="TonB-dependent receptor, beta-barrel domain"/>
    <property type="match status" value="1"/>
</dbReference>
<evidence type="ECO:0000313" key="10">
    <source>
        <dbReference type="Proteomes" id="UP001620460"/>
    </source>
</evidence>
<dbReference type="Proteomes" id="UP001620460">
    <property type="component" value="Unassembled WGS sequence"/>
</dbReference>
<name>A0ABW8JRU9_9GAMM</name>
<sequence>MNLKRNLLSAALASAMFMVATHAQADAAAAPGPQSTDSAQNTDQSTQGKDGKKTDAKRGATKLQAVEVSGFISSLENSTAVKRNADSIVEAVSAEQIGKLPGVSIADTLGRLPGLAVQEVSGRPQVLTIHGLGPDFSTALVNGGQQVSTSNNRDVQFDQYPSSWFNTVVVHLSPQANLIGQGLAGTVDMQTIRPLEKDKAEAAVNARYIWDSQSQLSKGQGVSDKGYNLNGVWVNQFADHTVGVTLGVDFEKNPAQIQHQAPWGYPTDANGNAVVGGAKNYGISDTMKRNGLLATFQWQPNEHYTGTIDMTYTNFKEVQQAKGMEFPLLWSSAQLLPGSTVIPDPHVNGGGFVQSGTYSNVTPVIRNDYNATSARVYNFNWDNKFHFNDDWSADLVGNYSRATRDDINLESYSGTGFNKTGPTDTIGFTERNNGLLYLNPSYDYTQGVVLTDPQGWGGGNDVVQAGFINAPHTVDYLANLKLSVERDFASGPFSSLEFGVAHSERHKTYHIDQTFLTLGGGTISGGSAVTSAPYSGTACSPLAWMGISQQLCYDPLAMIANGTLVGVPTFGSNTGTPPDWKTQEKVLTPYFQFNLDTNLGNTVTLRGNFGVQMQHTSQSAEGERLAPGSTNTGNGITLIPVSGSTSYNKYLPSANLIFGFSSDDDLRVSAARTLARPRMDQMNASVSVNTNIQRLQSTDPNQSYFSASGGNPKLKPTMADNYNVSYEHYFSGDSSGFACNSADNKNSDLCRTGGGGYFAVSGYFIALHDYINPNSSFLYDFSSFLPFNLSPADLANLGTTLGTVSGPQNNGRGYVKGAQVTLNLPAGLITPALNGFGVNLTGNRTKSSLVYPGNPDPITVPGLSKWVANGTVYYQYAGFEARISDSYRSSFLGEVSGISATRILQTVGGGSTYDAQVSYTFDHGPLDGLTIIAQGSNLSNKVFTTYQNKDPRQIQTWERYGRRYEVGVSYKFK</sequence>
<dbReference type="InterPro" id="IPR010104">
    <property type="entry name" value="TonB_rcpt_bac"/>
</dbReference>
<dbReference type="Pfam" id="PF00593">
    <property type="entry name" value="TonB_dep_Rec_b-barrel"/>
    <property type="match status" value="1"/>
</dbReference>
<dbReference type="Pfam" id="PF07715">
    <property type="entry name" value="Plug"/>
    <property type="match status" value="1"/>
</dbReference>
<evidence type="ECO:0000256" key="2">
    <source>
        <dbReference type="ARBA" id="ARBA00023136"/>
    </source>
</evidence>
<dbReference type="InterPro" id="IPR036942">
    <property type="entry name" value="Beta-barrel_TonB_sf"/>
</dbReference>
<feature type="compositionally biased region" description="Basic and acidic residues" evidence="5">
    <location>
        <begin position="49"/>
        <end position="58"/>
    </location>
</feature>
<dbReference type="EMBL" id="JADIKM010000002">
    <property type="protein sequence ID" value="MFK2903855.1"/>
    <property type="molecule type" value="Genomic_DNA"/>
</dbReference>
<keyword evidence="9" id="KW-0675">Receptor</keyword>
<feature type="domain" description="TonB-dependent receptor plug" evidence="8">
    <location>
        <begin position="82"/>
        <end position="185"/>
    </location>
</feature>
<accession>A0ABW8JRU9</accession>
<evidence type="ECO:0000256" key="5">
    <source>
        <dbReference type="SAM" id="MobiDB-lite"/>
    </source>
</evidence>
<evidence type="ECO:0000256" key="6">
    <source>
        <dbReference type="SAM" id="SignalP"/>
    </source>
</evidence>
<proteinExistence type="inferred from homology"/>